<organism evidence="2 3">
    <name type="scientific">Salibacterium salarium</name>
    <dbReference type="NCBI Taxonomy" id="284579"/>
    <lineage>
        <taxon>Bacteria</taxon>
        <taxon>Bacillati</taxon>
        <taxon>Bacillota</taxon>
        <taxon>Bacilli</taxon>
        <taxon>Bacillales</taxon>
        <taxon>Bacillaceae</taxon>
    </lineage>
</organism>
<keyword evidence="3" id="KW-1185">Reference proteome</keyword>
<feature type="transmembrane region" description="Helical" evidence="1">
    <location>
        <begin position="12"/>
        <end position="31"/>
    </location>
</feature>
<dbReference type="OrthoDB" id="2330154at2"/>
<dbReference type="Proteomes" id="UP000275076">
    <property type="component" value="Unassembled WGS sequence"/>
</dbReference>
<dbReference type="EMBL" id="RBVX01000046">
    <property type="protein sequence ID" value="RSL29962.1"/>
    <property type="molecule type" value="Genomic_DNA"/>
</dbReference>
<name>A0A428MV12_9BACI</name>
<reference evidence="2 3" key="1">
    <citation type="submission" date="2018-10" db="EMBL/GenBank/DDBJ databases">
        <title>Draft genome sequence of Bacillus salarius IM0101, isolated from a hypersaline soil in Inner Mongolia, China.</title>
        <authorList>
            <person name="Yamprayoonswat W."/>
            <person name="Boonvisut S."/>
            <person name="Jumpathong W."/>
            <person name="Sittihan S."/>
            <person name="Ruangsuj P."/>
            <person name="Wanthongcharoen S."/>
            <person name="Thongpramul N."/>
            <person name="Pimmason S."/>
            <person name="Yu B."/>
            <person name="Yasawong M."/>
        </authorList>
    </citation>
    <scope>NUCLEOTIDE SEQUENCE [LARGE SCALE GENOMIC DNA]</scope>
    <source>
        <strain evidence="2 3">IM0101</strain>
    </source>
</reference>
<evidence type="ECO:0000256" key="1">
    <source>
        <dbReference type="SAM" id="Phobius"/>
    </source>
</evidence>
<gene>
    <name evidence="2" type="ORF">D7Z54_28495</name>
</gene>
<evidence type="ECO:0000313" key="2">
    <source>
        <dbReference type="EMBL" id="RSL29962.1"/>
    </source>
</evidence>
<dbReference type="RefSeq" id="WP_125561551.1">
    <property type="nucleotide sequence ID" value="NZ_RBVX01000046.1"/>
</dbReference>
<evidence type="ECO:0000313" key="3">
    <source>
        <dbReference type="Proteomes" id="UP000275076"/>
    </source>
</evidence>
<comment type="caution">
    <text evidence="2">The sequence shown here is derived from an EMBL/GenBank/DDBJ whole genome shotgun (WGS) entry which is preliminary data.</text>
</comment>
<proteinExistence type="predicted"/>
<feature type="transmembrane region" description="Helical" evidence="1">
    <location>
        <begin position="43"/>
        <end position="65"/>
    </location>
</feature>
<sequence>MKKVFNVLIEYKWIIFLVIIFPILLSQFIRLPLGHWTIGNEGSWVSFLGNYSGGVLGGIIAFLVARDQIKKQQKQYLIENLGKELPILTGVELECKKVLEQLKKVQQNYEVLWENQSTYSFSLDALIWSRWEKIHLINDPVLQEEMIMHRESLKRNIEVFGIDINTLIEQLEQKRSQERRMSQKDSGFIQLHREISKESAYLEIIKKDKVHYLEEMPYCIEKTEKILSKISKRKSKIHEILKKNDYYSKELLSEPKEYEVDR</sequence>
<keyword evidence="1" id="KW-0812">Transmembrane</keyword>
<keyword evidence="1" id="KW-0472">Membrane</keyword>
<keyword evidence="1" id="KW-1133">Transmembrane helix</keyword>
<protein>
    <submittedName>
        <fullName evidence="2">Uncharacterized protein</fullName>
    </submittedName>
</protein>
<dbReference type="AlphaFoldDB" id="A0A428MV12"/>
<accession>A0A428MV12</accession>